<comment type="caution">
    <text evidence="6">The sequence shown here is derived from an EMBL/GenBank/DDBJ whole genome shotgun (WGS) entry which is preliminary data.</text>
</comment>
<keyword evidence="4" id="KW-0812">Transmembrane</keyword>
<dbReference type="PANTHER" id="PTHR10434:SF11">
    <property type="entry name" value="1-ACYL-SN-GLYCEROL-3-PHOSPHATE ACYLTRANSFERASE"/>
    <property type="match status" value="1"/>
</dbReference>
<keyword evidence="3 6" id="KW-0012">Acyltransferase</keyword>
<evidence type="ECO:0000256" key="2">
    <source>
        <dbReference type="ARBA" id="ARBA00022679"/>
    </source>
</evidence>
<evidence type="ECO:0000256" key="4">
    <source>
        <dbReference type="SAM" id="Phobius"/>
    </source>
</evidence>
<keyword evidence="7" id="KW-1185">Reference proteome</keyword>
<proteinExistence type="predicted"/>
<dbReference type="CDD" id="cd07989">
    <property type="entry name" value="LPLAT_AGPAT-like"/>
    <property type="match status" value="1"/>
</dbReference>
<keyword evidence="2" id="KW-0808">Transferase</keyword>
<dbReference type="GO" id="GO:0016746">
    <property type="term" value="F:acyltransferase activity"/>
    <property type="evidence" value="ECO:0007669"/>
    <property type="project" value="UniProtKB-KW"/>
</dbReference>
<reference evidence="6" key="1">
    <citation type="submission" date="2022-01" db="EMBL/GenBank/DDBJ databases">
        <authorList>
            <person name="Wang Y."/>
        </authorList>
    </citation>
    <scope>NUCLEOTIDE SEQUENCE</scope>
    <source>
        <strain evidence="6">WB101</strain>
    </source>
</reference>
<dbReference type="RefSeq" id="WP_237854978.1">
    <property type="nucleotide sequence ID" value="NZ_JAKLWS010000018.1"/>
</dbReference>
<evidence type="ECO:0000256" key="3">
    <source>
        <dbReference type="ARBA" id="ARBA00023315"/>
    </source>
</evidence>
<keyword evidence="4" id="KW-0472">Membrane</keyword>
<dbReference type="Pfam" id="PF01553">
    <property type="entry name" value="Acyltransferase"/>
    <property type="match status" value="1"/>
</dbReference>
<dbReference type="Proteomes" id="UP001165366">
    <property type="component" value="Unassembled WGS sequence"/>
</dbReference>
<gene>
    <name evidence="6" type="ORF">L6773_13650</name>
</gene>
<feature type="transmembrane region" description="Helical" evidence="4">
    <location>
        <begin position="12"/>
        <end position="40"/>
    </location>
</feature>
<feature type="domain" description="Phospholipid/glycerol acyltransferase" evidence="5">
    <location>
        <begin position="81"/>
        <end position="196"/>
    </location>
</feature>
<dbReference type="SUPFAM" id="SSF69593">
    <property type="entry name" value="Glycerol-3-phosphate (1)-acyltransferase"/>
    <property type="match status" value="1"/>
</dbReference>
<reference evidence="6" key="2">
    <citation type="submission" date="2024-05" db="EMBL/GenBank/DDBJ databases">
        <title>Rhodohalobacter halophilus gen. nov., sp. nov., a moderately halophilic member of the family Balneolaceae.</title>
        <authorList>
            <person name="Xia J."/>
        </authorList>
    </citation>
    <scope>NUCLEOTIDE SEQUENCE</scope>
    <source>
        <strain evidence="6">WB101</strain>
    </source>
</reference>
<evidence type="ECO:0000259" key="5">
    <source>
        <dbReference type="SMART" id="SM00563"/>
    </source>
</evidence>
<accession>A0ABS9KFJ3</accession>
<keyword evidence="4" id="KW-1133">Transmembrane helix</keyword>
<dbReference type="EMBL" id="JAKLWS010000018">
    <property type="protein sequence ID" value="MCG2589618.1"/>
    <property type="molecule type" value="Genomic_DNA"/>
</dbReference>
<comment type="pathway">
    <text evidence="1">Lipid metabolism.</text>
</comment>
<evidence type="ECO:0000313" key="6">
    <source>
        <dbReference type="EMBL" id="MCG2589618.1"/>
    </source>
</evidence>
<dbReference type="InterPro" id="IPR002123">
    <property type="entry name" value="Plipid/glycerol_acylTrfase"/>
</dbReference>
<organism evidence="6 7">
    <name type="scientific">Rhodohalobacter sulfatireducens</name>
    <dbReference type="NCBI Taxonomy" id="2911366"/>
    <lineage>
        <taxon>Bacteria</taxon>
        <taxon>Pseudomonadati</taxon>
        <taxon>Balneolota</taxon>
        <taxon>Balneolia</taxon>
        <taxon>Balneolales</taxon>
        <taxon>Balneolaceae</taxon>
        <taxon>Rhodohalobacter</taxon>
    </lineage>
</organism>
<dbReference type="SMART" id="SM00563">
    <property type="entry name" value="PlsC"/>
    <property type="match status" value="1"/>
</dbReference>
<evidence type="ECO:0000313" key="7">
    <source>
        <dbReference type="Proteomes" id="UP001165366"/>
    </source>
</evidence>
<protein>
    <submittedName>
        <fullName evidence="6">1-acyl-sn-glycerol-3-phosphate acyltransferase</fullName>
    </submittedName>
</protein>
<dbReference type="PANTHER" id="PTHR10434">
    <property type="entry name" value="1-ACYL-SN-GLYCEROL-3-PHOSPHATE ACYLTRANSFERASE"/>
    <property type="match status" value="1"/>
</dbReference>
<name>A0ABS9KFJ3_9BACT</name>
<evidence type="ECO:0000256" key="1">
    <source>
        <dbReference type="ARBA" id="ARBA00005189"/>
    </source>
</evidence>
<sequence length="253" mass="28822">MAAKQKFTTTEYVRSLLSILLFFLLLIFFTPIILLLLILSFGKMANFVVEKIAPAVAIPVLKVAGINFKIKKHVDPIPAPAVYIINHSSTLDILTILALGLPRVRFVAKWELQYNPIFFILGRLTGQVFIRRKQSDKAVQTLKKNVQRIRKNNLTVMLAPEGSRKHPGIIGPFKKGPFRMAMDLQYPIVPIYFEGNRELSTEDFLITKSGTCTAHIYPAIDTSDWKLENLEDHINDVRNHYLKWAGIQNETFS</sequence>